<dbReference type="InterPro" id="IPR023772">
    <property type="entry name" value="DNA-bd_HTH_TetR-type_CS"/>
</dbReference>
<dbReference type="PROSITE" id="PS50977">
    <property type="entry name" value="HTH_TETR_2"/>
    <property type="match status" value="1"/>
</dbReference>
<evidence type="ECO:0000313" key="5">
    <source>
        <dbReference type="Proteomes" id="UP000323856"/>
    </source>
</evidence>
<gene>
    <name evidence="4" type="ORF">FQ154_08875</name>
</gene>
<evidence type="ECO:0000256" key="1">
    <source>
        <dbReference type="ARBA" id="ARBA00023125"/>
    </source>
</evidence>
<proteinExistence type="predicted"/>
<feature type="domain" description="HTH tetR-type" evidence="3">
    <location>
        <begin position="61"/>
        <end position="121"/>
    </location>
</feature>
<dbReference type="EMBL" id="VOBL01000007">
    <property type="protein sequence ID" value="KAA0977396.1"/>
    <property type="molecule type" value="Genomic_DNA"/>
</dbReference>
<dbReference type="Gene3D" id="1.10.357.10">
    <property type="entry name" value="Tetracycline Repressor, domain 2"/>
    <property type="match status" value="1"/>
</dbReference>
<dbReference type="PANTHER" id="PTHR30055">
    <property type="entry name" value="HTH-TYPE TRANSCRIPTIONAL REGULATOR RUTR"/>
    <property type="match status" value="1"/>
</dbReference>
<dbReference type="SUPFAM" id="SSF46689">
    <property type="entry name" value="Homeodomain-like"/>
    <property type="match status" value="1"/>
</dbReference>
<dbReference type="SUPFAM" id="SSF48498">
    <property type="entry name" value="Tetracyclin repressor-like, C-terminal domain"/>
    <property type="match status" value="1"/>
</dbReference>
<dbReference type="GO" id="GO:0000976">
    <property type="term" value="F:transcription cis-regulatory region binding"/>
    <property type="evidence" value="ECO:0007669"/>
    <property type="project" value="TreeGrafter"/>
</dbReference>
<dbReference type="InterPro" id="IPR050109">
    <property type="entry name" value="HTH-type_TetR-like_transc_reg"/>
</dbReference>
<dbReference type="Pfam" id="PF00440">
    <property type="entry name" value="TetR_N"/>
    <property type="match status" value="1"/>
</dbReference>
<dbReference type="PROSITE" id="PS01081">
    <property type="entry name" value="HTH_TETR_1"/>
    <property type="match status" value="1"/>
</dbReference>
<evidence type="ECO:0000259" key="3">
    <source>
        <dbReference type="PROSITE" id="PS50977"/>
    </source>
</evidence>
<dbReference type="Proteomes" id="UP000323856">
    <property type="component" value="Unassembled WGS sequence"/>
</dbReference>
<comment type="caution">
    <text evidence="4">The sequence shown here is derived from an EMBL/GenBank/DDBJ whole genome shotgun (WGS) entry which is preliminary data.</text>
</comment>
<sequence>MPPPGAFCILRHFGGAPRRSGIVFPHEVAERTVLNAFKTDRMVARTTAEGNGMKTPTEKSTKTRQLLLDTAIELFATRGFAGTTMRVIAEESGLSLGNAYYYFESKDAIVHELFRDLLEKHRAATWPLLVQGNNLETNLRVALDKTLETMAPFHEFGPAFIRTAFAGAHSDLSDVHRALEFGLWRQVVATSRPLPPLAIRNDLPKLLWLIQRGVFLFWAYDSSPGAARSHRLIKNVAPVTARLVVLSRMPVVRSILDDVLSLVRNAA</sequence>
<keyword evidence="1 2" id="KW-0238">DNA-binding</keyword>
<name>A0A5B0EFG2_9MICC</name>
<evidence type="ECO:0000256" key="2">
    <source>
        <dbReference type="PROSITE-ProRule" id="PRU00335"/>
    </source>
</evidence>
<evidence type="ECO:0000313" key="4">
    <source>
        <dbReference type="EMBL" id="KAA0977396.1"/>
    </source>
</evidence>
<protein>
    <submittedName>
        <fullName evidence="4">TetR/AcrR family transcriptional regulator</fullName>
    </submittedName>
</protein>
<dbReference type="AlphaFoldDB" id="A0A5B0EFG2"/>
<dbReference type="PRINTS" id="PR00455">
    <property type="entry name" value="HTHTETR"/>
</dbReference>
<feature type="DNA-binding region" description="H-T-H motif" evidence="2">
    <location>
        <begin position="84"/>
        <end position="103"/>
    </location>
</feature>
<dbReference type="InterPro" id="IPR036271">
    <property type="entry name" value="Tet_transcr_reg_TetR-rel_C_sf"/>
</dbReference>
<dbReference type="PANTHER" id="PTHR30055:SF146">
    <property type="entry name" value="HTH-TYPE TRANSCRIPTIONAL DUAL REGULATOR CECR"/>
    <property type="match status" value="1"/>
</dbReference>
<dbReference type="OrthoDB" id="116659at2"/>
<dbReference type="InterPro" id="IPR041673">
    <property type="entry name" value="TetR_C_23"/>
</dbReference>
<organism evidence="4 5">
    <name type="scientific">Paeniglutamicibacter gangotriensis</name>
    <dbReference type="NCBI Taxonomy" id="254787"/>
    <lineage>
        <taxon>Bacteria</taxon>
        <taxon>Bacillati</taxon>
        <taxon>Actinomycetota</taxon>
        <taxon>Actinomycetes</taxon>
        <taxon>Micrococcales</taxon>
        <taxon>Micrococcaceae</taxon>
        <taxon>Paeniglutamicibacter</taxon>
    </lineage>
</organism>
<dbReference type="Pfam" id="PF17931">
    <property type="entry name" value="TetR_C_23"/>
    <property type="match status" value="1"/>
</dbReference>
<reference evidence="4 5" key="1">
    <citation type="submission" date="2019-07" db="EMBL/GenBank/DDBJ databases">
        <title>Analysis of the biochemical properties, biological activity and biotechnological potential of siderophores and biosurfactants produced by Antarctic psychrotolerant bacteria.</title>
        <authorList>
            <person name="Styczynski M."/>
            <person name="Krucon T."/>
            <person name="Decewicz P."/>
            <person name="Dziewit L."/>
        </authorList>
    </citation>
    <scope>NUCLEOTIDE SEQUENCE [LARGE SCALE GENOMIC DNA]</scope>
    <source>
        <strain evidence="4 5">ANT_H27</strain>
    </source>
</reference>
<dbReference type="InterPro" id="IPR001647">
    <property type="entry name" value="HTH_TetR"/>
</dbReference>
<dbReference type="InterPro" id="IPR009057">
    <property type="entry name" value="Homeodomain-like_sf"/>
</dbReference>
<dbReference type="GO" id="GO:0003700">
    <property type="term" value="F:DNA-binding transcription factor activity"/>
    <property type="evidence" value="ECO:0007669"/>
    <property type="project" value="TreeGrafter"/>
</dbReference>
<accession>A0A5B0EFG2</accession>